<dbReference type="EMBL" id="WNYA01001012">
    <property type="protein sequence ID" value="KAG8546606.1"/>
    <property type="molecule type" value="Genomic_DNA"/>
</dbReference>
<keyword evidence="2" id="KW-1185">Reference proteome</keyword>
<dbReference type="AlphaFoldDB" id="A0AAV6ZJ83"/>
<protein>
    <submittedName>
        <fullName evidence="1">Uncharacterized protein</fullName>
    </submittedName>
</protein>
<gene>
    <name evidence="1" type="ORF">GDO81_018498</name>
</gene>
<accession>A0AAV6ZJ83</accession>
<sequence>MTSLSRDTNNFIIRMRGEKGEDIMFFFKTFTGCDPAGCSCIVARQYFTNGEQHCPKMPPLASCSSAAS</sequence>
<organism evidence="1 2">
    <name type="scientific">Engystomops pustulosus</name>
    <name type="common">Tungara frog</name>
    <name type="synonym">Physalaemus pustulosus</name>
    <dbReference type="NCBI Taxonomy" id="76066"/>
    <lineage>
        <taxon>Eukaryota</taxon>
        <taxon>Metazoa</taxon>
        <taxon>Chordata</taxon>
        <taxon>Craniata</taxon>
        <taxon>Vertebrata</taxon>
        <taxon>Euteleostomi</taxon>
        <taxon>Amphibia</taxon>
        <taxon>Batrachia</taxon>
        <taxon>Anura</taxon>
        <taxon>Neobatrachia</taxon>
        <taxon>Hyloidea</taxon>
        <taxon>Leptodactylidae</taxon>
        <taxon>Leiuperinae</taxon>
        <taxon>Engystomops</taxon>
    </lineage>
</organism>
<evidence type="ECO:0000313" key="2">
    <source>
        <dbReference type="Proteomes" id="UP000824782"/>
    </source>
</evidence>
<proteinExistence type="predicted"/>
<reference evidence="1" key="1">
    <citation type="thesis" date="2020" institute="ProQuest LLC" country="789 East Eisenhower Parkway, Ann Arbor, MI, USA">
        <title>Comparative Genomics and Chromosome Evolution.</title>
        <authorList>
            <person name="Mudd A.B."/>
        </authorList>
    </citation>
    <scope>NUCLEOTIDE SEQUENCE</scope>
    <source>
        <strain evidence="1">237g6f4</strain>
        <tissue evidence="1">Blood</tissue>
    </source>
</reference>
<dbReference type="Proteomes" id="UP000824782">
    <property type="component" value="Unassembled WGS sequence"/>
</dbReference>
<evidence type="ECO:0000313" key="1">
    <source>
        <dbReference type="EMBL" id="KAG8546606.1"/>
    </source>
</evidence>
<name>A0AAV6ZJ83_ENGPU</name>
<comment type="caution">
    <text evidence="1">The sequence shown here is derived from an EMBL/GenBank/DDBJ whole genome shotgun (WGS) entry which is preliminary data.</text>
</comment>